<dbReference type="Gene3D" id="3.40.30.10">
    <property type="entry name" value="Glutaredoxin"/>
    <property type="match status" value="1"/>
</dbReference>
<dbReference type="InterPro" id="IPR012336">
    <property type="entry name" value="Thioredoxin-like_fold"/>
</dbReference>
<feature type="domain" description="Thioredoxin-like fold" evidence="1">
    <location>
        <begin position="12"/>
        <end position="177"/>
    </location>
</feature>
<gene>
    <name evidence="2" type="ORF">CALCODRAFT_490277</name>
</gene>
<evidence type="ECO:0000313" key="2">
    <source>
        <dbReference type="EMBL" id="KZT62109.1"/>
    </source>
</evidence>
<dbReference type="OrthoDB" id="37297at2759"/>
<accession>A0A165JPI7</accession>
<reference evidence="2 3" key="1">
    <citation type="journal article" date="2016" name="Mol. Biol. Evol.">
        <title>Comparative Genomics of Early-Diverging Mushroom-Forming Fungi Provides Insights into the Origins of Lignocellulose Decay Capabilities.</title>
        <authorList>
            <person name="Nagy L.G."/>
            <person name="Riley R."/>
            <person name="Tritt A."/>
            <person name="Adam C."/>
            <person name="Daum C."/>
            <person name="Floudas D."/>
            <person name="Sun H."/>
            <person name="Yadav J.S."/>
            <person name="Pangilinan J."/>
            <person name="Larsson K.H."/>
            <person name="Matsuura K."/>
            <person name="Barry K."/>
            <person name="Labutti K."/>
            <person name="Kuo R."/>
            <person name="Ohm R.A."/>
            <person name="Bhattacharya S.S."/>
            <person name="Shirouzu T."/>
            <person name="Yoshinaga Y."/>
            <person name="Martin F.M."/>
            <person name="Grigoriev I.V."/>
            <person name="Hibbett D.S."/>
        </authorList>
    </citation>
    <scope>NUCLEOTIDE SEQUENCE [LARGE SCALE GENOMIC DNA]</scope>
    <source>
        <strain evidence="2 3">HHB12733</strain>
    </source>
</reference>
<proteinExistence type="predicted"/>
<evidence type="ECO:0000313" key="3">
    <source>
        <dbReference type="Proteomes" id="UP000076842"/>
    </source>
</evidence>
<dbReference type="Pfam" id="PF13462">
    <property type="entry name" value="Thioredoxin_4"/>
    <property type="match status" value="1"/>
</dbReference>
<dbReference type="STRING" id="1353952.A0A165JPI7"/>
<dbReference type="EMBL" id="KV423918">
    <property type="protein sequence ID" value="KZT62109.1"/>
    <property type="molecule type" value="Genomic_DNA"/>
</dbReference>
<dbReference type="PANTHER" id="PTHR33875:SF2">
    <property type="entry name" value="ACR183CP"/>
    <property type="match status" value="1"/>
</dbReference>
<name>A0A165JPI7_9BASI</name>
<dbReference type="PANTHER" id="PTHR33875">
    <property type="entry name" value="OS09G0542200 PROTEIN"/>
    <property type="match status" value="1"/>
</dbReference>
<dbReference type="AlphaFoldDB" id="A0A165JPI7"/>
<dbReference type="InParanoid" id="A0A165JPI7"/>
<dbReference type="SUPFAM" id="SSF52833">
    <property type="entry name" value="Thioredoxin-like"/>
    <property type="match status" value="1"/>
</dbReference>
<sequence>MALQPSLHALQLGVPGAPSTLELYIDYVCPFTAKLVKNALVPIILPLISKGGKYEGKIKVILRLTPQPWHASSMLLHEAALAAARVAPEKFVDVSVQFFKHQTEFYDIPASKLTPTQIRAALVSLATEVIGQEKGAEMADLLVHKTTPNGGTAVTDDLKYNIKMGRQNGIHVTPSAVWDGLFQASVSSSWGKKEWNEFFEQNVKL</sequence>
<evidence type="ECO:0000259" key="1">
    <source>
        <dbReference type="Pfam" id="PF13462"/>
    </source>
</evidence>
<dbReference type="InterPro" id="IPR036249">
    <property type="entry name" value="Thioredoxin-like_sf"/>
</dbReference>
<organism evidence="2 3">
    <name type="scientific">Calocera cornea HHB12733</name>
    <dbReference type="NCBI Taxonomy" id="1353952"/>
    <lineage>
        <taxon>Eukaryota</taxon>
        <taxon>Fungi</taxon>
        <taxon>Dikarya</taxon>
        <taxon>Basidiomycota</taxon>
        <taxon>Agaricomycotina</taxon>
        <taxon>Dacrymycetes</taxon>
        <taxon>Dacrymycetales</taxon>
        <taxon>Dacrymycetaceae</taxon>
        <taxon>Calocera</taxon>
    </lineage>
</organism>
<dbReference type="Proteomes" id="UP000076842">
    <property type="component" value="Unassembled WGS sequence"/>
</dbReference>
<keyword evidence="3" id="KW-1185">Reference proteome</keyword>
<protein>
    <recommendedName>
        <fullName evidence="1">Thioredoxin-like fold domain-containing protein</fullName>
    </recommendedName>
</protein>